<dbReference type="AlphaFoldDB" id="F8L921"/>
<accession>F8L921</accession>
<evidence type="ECO:0000313" key="2">
    <source>
        <dbReference type="Proteomes" id="UP000000496"/>
    </source>
</evidence>
<organism evidence="1 2">
    <name type="scientific">Simkania negevensis (strain ATCC VR-1471 / DSM 27360 / Z)</name>
    <dbReference type="NCBI Taxonomy" id="331113"/>
    <lineage>
        <taxon>Bacteria</taxon>
        <taxon>Pseudomonadati</taxon>
        <taxon>Chlamydiota</taxon>
        <taxon>Chlamydiia</taxon>
        <taxon>Parachlamydiales</taxon>
        <taxon>Simkaniaceae</taxon>
        <taxon>Simkania</taxon>
    </lineage>
</organism>
<sequence length="30" mass="3431">MVGHYSIENPEVKSRIRQMKTEIDVTQSPG</sequence>
<dbReference type="KEGG" id="sng:SNE_A14570"/>
<keyword evidence="2" id="KW-1185">Reference proteome</keyword>
<evidence type="ECO:0000313" key="1">
    <source>
        <dbReference type="EMBL" id="CCB89334.1"/>
    </source>
</evidence>
<gene>
    <name evidence="1" type="ordered locus">SNE_A14570</name>
</gene>
<protein>
    <submittedName>
        <fullName evidence="1">Uncharacterized protein</fullName>
    </submittedName>
</protein>
<reference key="1">
    <citation type="journal article" date="2011" name="Mol. Biol. Evol.">
        <title>Unity in variety -- the pan-genome of the Chlamydiae.</title>
        <authorList>
            <person name="Collingro A."/>
            <person name="Tischler P."/>
            <person name="Weinmaier T."/>
            <person name="Penz T."/>
            <person name="Heinz E."/>
            <person name="Brunham R.C."/>
            <person name="Read T.D."/>
            <person name="Bavoil P.M."/>
            <person name="Sachse K."/>
            <person name="Kahane S."/>
            <person name="Friedman M.G."/>
            <person name="Rattei T."/>
            <person name="Myers G.S.A."/>
            <person name="Horn M."/>
        </authorList>
    </citation>
    <scope>NUCLEOTIDE SEQUENCE</scope>
    <source>
        <strain>Z</strain>
    </source>
</reference>
<dbReference type="Proteomes" id="UP000000496">
    <property type="component" value="Chromosome gsn.131"/>
</dbReference>
<name>F8L921_SIMNZ</name>
<dbReference type="HOGENOM" id="CLU_3405465_0_0_0"/>
<reference evidence="1 2" key="2">
    <citation type="journal article" date="2011" name="Mol. Biol. Evol.">
        <title>Unity in variety--the pan-genome of the Chlamydiae.</title>
        <authorList>
            <person name="Collingro A."/>
            <person name="Tischler P."/>
            <person name="Weinmaier T."/>
            <person name="Penz T."/>
            <person name="Heinz E."/>
            <person name="Brunham R.C."/>
            <person name="Read T.D."/>
            <person name="Bavoil P.M."/>
            <person name="Sachse K."/>
            <person name="Kahane S."/>
            <person name="Friedman M.G."/>
            <person name="Rattei T."/>
            <person name="Myers G.S."/>
            <person name="Horn M."/>
        </authorList>
    </citation>
    <scope>NUCLEOTIDE SEQUENCE [LARGE SCALE GENOMIC DNA]</scope>
    <source>
        <strain evidence="2">ATCC VR-1471 / Z</strain>
    </source>
</reference>
<proteinExistence type="predicted"/>
<dbReference type="EMBL" id="FR872582">
    <property type="protein sequence ID" value="CCB89334.1"/>
    <property type="molecule type" value="Genomic_DNA"/>
</dbReference>